<gene>
    <name evidence="6" type="ORF">ACFQZI_07980</name>
</gene>
<dbReference type="CDD" id="cd06439">
    <property type="entry name" value="CESA_like_1"/>
    <property type="match status" value="1"/>
</dbReference>
<dbReference type="Pfam" id="PF00535">
    <property type="entry name" value="Glycos_transf_2"/>
    <property type="match status" value="1"/>
</dbReference>
<keyword evidence="2 6" id="KW-0328">Glycosyltransferase</keyword>
<dbReference type="RefSeq" id="WP_377140799.1">
    <property type="nucleotide sequence ID" value="NZ_JBHTIA010000003.1"/>
</dbReference>
<dbReference type="EMBL" id="JBHTIA010000003">
    <property type="protein sequence ID" value="MFD0764791.1"/>
    <property type="molecule type" value="Genomic_DNA"/>
</dbReference>
<evidence type="ECO:0000313" key="6">
    <source>
        <dbReference type="EMBL" id="MFD0764791.1"/>
    </source>
</evidence>
<dbReference type="GO" id="GO:0016757">
    <property type="term" value="F:glycosyltransferase activity"/>
    <property type="evidence" value="ECO:0007669"/>
    <property type="project" value="UniProtKB-KW"/>
</dbReference>
<dbReference type="PANTHER" id="PTHR43630">
    <property type="entry name" value="POLY-BETA-1,6-N-ACETYL-D-GLUCOSAMINE SYNTHASE"/>
    <property type="match status" value="1"/>
</dbReference>
<comment type="similarity">
    <text evidence="1">Belongs to the glycosyltransferase 2 family.</text>
</comment>
<feature type="transmembrane region" description="Helical" evidence="4">
    <location>
        <begin position="6"/>
        <end position="27"/>
    </location>
</feature>
<comment type="caution">
    <text evidence="6">The sequence shown here is derived from an EMBL/GenBank/DDBJ whole genome shotgun (WGS) entry which is preliminary data.</text>
</comment>
<evidence type="ECO:0000256" key="4">
    <source>
        <dbReference type="SAM" id="Phobius"/>
    </source>
</evidence>
<keyword evidence="7" id="KW-1185">Reference proteome</keyword>
<proteinExistence type="inferred from homology"/>
<keyword evidence="3 6" id="KW-0808">Transferase</keyword>
<evidence type="ECO:0000256" key="2">
    <source>
        <dbReference type="ARBA" id="ARBA00022676"/>
    </source>
</evidence>
<keyword evidence="4" id="KW-0472">Membrane</keyword>
<feature type="transmembrane region" description="Helical" evidence="4">
    <location>
        <begin position="296"/>
        <end position="317"/>
    </location>
</feature>
<dbReference type="SUPFAM" id="SSF53448">
    <property type="entry name" value="Nucleotide-diphospho-sugar transferases"/>
    <property type="match status" value="1"/>
</dbReference>
<dbReference type="EC" id="2.4.-.-" evidence="6"/>
<name>A0ABW2ZF24_9SPHI</name>
<evidence type="ECO:0000256" key="1">
    <source>
        <dbReference type="ARBA" id="ARBA00006739"/>
    </source>
</evidence>
<feature type="transmembrane region" description="Helical" evidence="4">
    <location>
        <begin position="356"/>
        <end position="376"/>
    </location>
</feature>
<protein>
    <submittedName>
        <fullName evidence="6">Glycosyltransferase family 2 protein</fullName>
        <ecNumber evidence="6">2.4.-.-</ecNumber>
    </submittedName>
</protein>
<organism evidence="6 7">
    <name type="scientific">Mucilaginibacter lutimaris</name>
    <dbReference type="NCBI Taxonomy" id="931629"/>
    <lineage>
        <taxon>Bacteria</taxon>
        <taxon>Pseudomonadati</taxon>
        <taxon>Bacteroidota</taxon>
        <taxon>Sphingobacteriia</taxon>
        <taxon>Sphingobacteriales</taxon>
        <taxon>Sphingobacteriaceae</taxon>
        <taxon>Mucilaginibacter</taxon>
    </lineage>
</organism>
<feature type="transmembrane region" description="Helical" evidence="4">
    <location>
        <begin position="323"/>
        <end position="344"/>
    </location>
</feature>
<dbReference type="PANTHER" id="PTHR43630:SF1">
    <property type="entry name" value="POLY-BETA-1,6-N-ACETYL-D-GLUCOSAMINE SYNTHASE"/>
    <property type="match status" value="1"/>
</dbReference>
<keyword evidence="4" id="KW-0812">Transmembrane</keyword>
<accession>A0ABW2ZF24</accession>
<evidence type="ECO:0000313" key="7">
    <source>
        <dbReference type="Proteomes" id="UP001597073"/>
    </source>
</evidence>
<evidence type="ECO:0000259" key="5">
    <source>
        <dbReference type="Pfam" id="PF00535"/>
    </source>
</evidence>
<dbReference type="Gene3D" id="3.90.550.10">
    <property type="entry name" value="Spore Coat Polysaccharide Biosynthesis Protein SpsA, Chain A"/>
    <property type="match status" value="1"/>
</dbReference>
<evidence type="ECO:0000256" key="3">
    <source>
        <dbReference type="ARBA" id="ARBA00022679"/>
    </source>
</evidence>
<feature type="domain" description="Glycosyltransferase 2-like" evidence="5">
    <location>
        <begin position="52"/>
        <end position="214"/>
    </location>
</feature>
<sequence length="391" mass="44502">MKIALWISLFVVAYTFVGYGFLLYFIIKIKRAFKDKPMLPVVSNDDLPTCTLVVAAYNEEHFITQKIANSLQLNYPEGKLKFVFVTDGSSDQTAEIISRFPQIQLLHRPERAGKIAAVHRAMEYVDTEIVVFTDANTFLNTEAITRICRHYSDKTVGAVAGEKRVQIDESADASAAGEGFYWKYESALKKWDSELYSVVGAAGELFSVRRNLYQDVPADTVLDDFMISMLIANQGYRIIYEPEAYALETASENVAEELKRKIRIAAGGIQSILRLKSLLLPFKFPVLSFQYVSHRVLRWTVTPFFLILAFITNLATAFAGDGFVYTLLFAGQVVFYLLALLGYVMEKRHIRIKALFIPYYFCVMNYAVLAGIIRYFTKKQSSVWEKAQRKI</sequence>
<dbReference type="InterPro" id="IPR029044">
    <property type="entry name" value="Nucleotide-diphossugar_trans"/>
</dbReference>
<keyword evidence="4" id="KW-1133">Transmembrane helix</keyword>
<dbReference type="Proteomes" id="UP001597073">
    <property type="component" value="Unassembled WGS sequence"/>
</dbReference>
<reference evidence="7" key="1">
    <citation type="journal article" date="2019" name="Int. J. Syst. Evol. Microbiol.">
        <title>The Global Catalogue of Microorganisms (GCM) 10K type strain sequencing project: providing services to taxonomists for standard genome sequencing and annotation.</title>
        <authorList>
            <consortium name="The Broad Institute Genomics Platform"/>
            <consortium name="The Broad Institute Genome Sequencing Center for Infectious Disease"/>
            <person name="Wu L."/>
            <person name="Ma J."/>
        </authorList>
    </citation>
    <scope>NUCLEOTIDE SEQUENCE [LARGE SCALE GENOMIC DNA]</scope>
    <source>
        <strain evidence="7">CCUG 60742</strain>
    </source>
</reference>
<dbReference type="InterPro" id="IPR001173">
    <property type="entry name" value="Glyco_trans_2-like"/>
</dbReference>